<dbReference type="EMBL" id="QZCH01000023">
    <property type="protein sequence ID" value="RJG41909.1"/>
    <property type="molecule type" value="Genomic_DNA"/>
</dbReference>
<feature type="transmembrane region" description="Helical" evidence="8">
    <location>
        <begin position="153"/>
        <end position="173"/>
    </location>
</feature>
<feature type="transmembrane region" description="Helical" evidence="8">
    <location>
        <begin position="364"/>
        <end position="381"/>
    </location>
</feature>
<evidence type="ECO:0000313" key="10">
    <source>
        <dbReference type="EMBL" id="RJG41909.1"/>
    </source>
</evidence>
<proteinExistence type="predicted"/>
<evidence type="ECO:0000256" key="2">
    <source>
        <dbReference type="ARBA" id="ARBA00022475"/>
    </source>
</evidence>
<keyword evidence="7 8" id="KW-0472">Membrane</keyword>
<keyword evidence="11" id="KW-1185">Reference proteome</keyword>
<dbReference type="AlphaFoldDB" id="A0A418YBU0"/>
<feature type="domain" description="PA14" evidence="9">
    <location>
        <begin position="521"/>
        <end position="656"/>
    </location>
</feature>
<feature type="transmembrane region" description="Helical" evidence="8">
    <location>
        <begin position="333"/>
        <end position="352"/>
    </location>
</feature>
<dbReference type="InterPro" id="IPR038731">
    <property type="entry name" value="RgtA/B/C-like"/>
</dbReference>
<dbReference type="RefSeq" id="WP_119911714.1">
    <property type="nucleotide sequence ID" value="NZ_QZCH01000023.1"/>
</dbReference>
<keyword evidence="2" id="KW-1003">Cell membrane</keyword>
<evidence type="ECO:0000256" key="6">
    <source>
        <dbReference type="ARBA" id="ARBA00022989"/>
    </source>
</evidence>
<feature type="transmembrane region" description="Helical" evidence="8">
    <location>
        <begin position="230"/>
        <end position="251"/>
    </location>
</feature>
<dbReference type="SUPFAM" id="SSF56988">
    <property type="entry name" value="Anthrax protective antigen"/>
    <property type="match status" value="1"/>
</dbReference>
<dbReference type="Pfam" id="PF07691">
    <property type="entry name" value="PA14"/>
    <property type="match status" value="1"/>
</dbReference>
<feature type="transmembrane region" description="Helical" evidence="8">
    <location>
        <begin position="6"/>
        <end position="27"/>
    </location>
</feature>
<feature type="transmembrane region" description="Helical" evidence="8">
    <location>
        <begin position="102"/>
        <end position="121"/>
    </location>
</feature>
<keyword evidence="4" id="KW-0808">Transferase</keyword>
<dbReference type="GO" id="GO:0016763">
    <property type="term" value="F:pentosyltransferase activity"/>
    <property type="evidence" value="ECO:0007669"/>
    <property type="project" value="TreeGrafter"/>
</dbReference>
<dbReference type="InterPro" id="IPR037524">
    <property type="entry name" value="PA14/GLEYA"/>
</dbReference>
<accession>A0A418YBU0</accession>
<dbReference type="Pfam" id="PF13231">
    <property type="entry name" value="PMT_2"/>
    <property type="match status" value="1"/>
</dbReference>
<evidence type="ECO:0000256" key="5">
    <source>
        <dbReference type="ARBA" id="ARBA00022692"/>
    </source>
</evidence>
<dbReference type="GO" id="GO:0009103">
    <property type="term" value="P:lipopolysaccharide biosynthetic process"/>
    <property type="evidence" value="ECO:0007669"/>
    <property type="project" value="UniProtKB-ARBA"/>
</dbReference>
<keyword evidence="3" id="KW-0328">Glycosyltransferase</keyword>
<keyword evidence="6 8" id="KW-1133">Transmembrane helix</keyword>
<dbReference type="PANTHER" id="PTHR33908">
    <property type="entry name" value="MANNOSYLTRANSFERASE YKCB-RELATED"/>
    <property type="match status" value="1"/>
</dbReference>
<evidence type="ECO:0000256" key="7">
    <source>
        <dbReference type="ARBA" id="ARBA00023136"/>
    </source>
</evidence>
<feature type="transmembrane region" description="Helical" evidence="8">
    <location>
        <begin position="388"/>
        <end position="406"/>
    </location>
</feature>
<feature type="transmembrane region" description="Helical" evidence="8">
    <location>
        <begin position="185"/>
        <end position="218"/>
    </location>
</feature>
<protein>
    <recommendedName>
        <fullName evidence="9">PA14 domain-containing protein</fullName>
    </recommendedName>
</protein>
<sequence length="662" mass="75756">MRYYPLLMALVATLAVAVISQFILYNFPNSADEYAYVFQAKNLAQGLVYSPIHPPNAQGEWLQHYFYFVHIGETDGKYYGRFPFGYSLLLIPSVWIESLSQINTYWLVNSLFAGFTVVLIFQFARRFFDLNTAIVACVMAVLCPWFLLTSGSYFSHTTNAFFVGLFLYLFCLSLEQKQQKLKQQYLLVAGCCFGFAVVIRFLDPLPYLLVILALYRFWHSPCQRAWLKDIAWFALGGSIWAVLLFSYNYLLTGDALQTAYEYYNPQDQGTRFIFMVPTESGAVFDWSRIYDVGWLKRTLPNTLLLLDWHIWVGCLCLLPLAWYRHQSQPNNRLLLLALLASPVLVITIYMLYGGPPANQYGPRYFFSFFVPITLLAAACLTQAVRQRWLVQVIVLLLAVVSVQQLYRHSAHFEDKVFERTNLYRTIEAANIDNAVVVLKTGSGSMHQVDLPRNQLDFSDSVLITQHHDNMGPLIRAYPERQFFFYHYRGAGQLGQLTPLLTDPDGSYQVQYGAIDKTKVLLNSQGLIGQYYQGRDFDKLAFQRLDQSFDFNWKHGAPGSLSKDNFSIRWQGLFHAPSNGSYTFYTSNDDGVKLAINQQVLIENWYGHGTLDSQKAINLAAGQHQIAIEYFDAKYDAHLQVWVQGPNQAKQLLTGQHLTAITP</sequence>
<feature type="transmembrane region" description="Helical" evidence="8">
    <location>
        <begin position="128"/>
        <end position="147"/>
    </location>
</feature>
<dbReference type="Gene3D" id="3.90.182.10">
    <property type="entry name" value="Toxin - Anthrax Protective Antigen,domain 1"/>
    <property type="match status" value="1"/>
</dbReference>
<keyword evidence="5 8" id="KW-0812">Transmembrane</keyword>
<evidence type="ECO:0000256" key="3">
    <source>
        <dbReference type="ARBA" id="ARBA00022676"/>
    </source>
</evidence>
<dbReference type="Proteomes" id="UP000283255">
    <property type="component" value="Unassembled WGS sequence"/>
</dbReference>
<evidence type="ECO:0000259" key="9">
    <source>
        <dbReference type="PROSITE" id="PS51820"/>
    </source>
</evidence>
<reference evidence="10 11" key="2">
    <citation type="submission" date="2019-01" db="EMBL/GenBank/DDBJ databases">
        <title>Motilimonas pumilus sp. nov., isolated from the gut of sea cucumber (Apostichopus japonicus).</title>
        <authorList>
            <person name="Wang F.-Q."/>
            <person name="Ren L.-H."/>
            <person name="Lin Y.-W."/>
            <person name="Sun G.-H."/>
            <person name="Du Z.-J."/>
            <person name="Zhao J.-X."/>
            <person name="Liu X.-J."/>
            <person name="Liu L.-J."/>
        </authorList>
    </citation>
    <scope>NUCLEOTIDE SEQUENCE [LARGE SCALE GENOMIC DNA]</scope>
    <source>
        <strain evidence="10 11">PLHSC7-2</strain>
    </source>
</reference>
<comment type="caution">
    <text evidence="10">The sequence shown here is derived from an EMBL/GenBank/DDBJ whole genome shotgun (WGS) entry which is preliminary data.</text>
</comment>
<dbReference type="GO" id="GO:0005886">
    <property type="term" value="C:plasma membrane"/>
    <property type="evidence" value="ECO:0007669"/>
    <property type="project" value="UniProtKB-SubCell"/>
</dbReference>
<dbReference type="PANTHER" id="PTHR33908:SF11">
    <property type="entry name" value="MEMBRANE PROTEIN"/>
    <property type="match status" value="1"/>
</dbReference>
<organism evidence="10 11">
    <name type="scientific">Motilimonas pumila</name>
    <dbReference type="NCBI Taxonomy" id="2303987"/>
    <lineage>
        <taxon>Bacteria</taxon>
        <taxon>Pseudomonadati</taxon>
        <taxon>Pseudomonadota</taxon>
        <taxon>Gammaproteobacteria</taxon>
        <taxon>Alteromonadales</taxon>
        <taxon>Alteromonadales genera incertae sedis</taxon>
        <taxon>Motilimonas</taxon>
    </lineage>
</organism>
<evidence type="ECO:0000256" key="1">
    <source>
        <dbReference type="ARBA" id="ARBA00004651"/>
    </source>
</evidence>
<dbReference type="OrthoDB" id="9785394at2"/>
<reference evidence="10 11" key="1">
    <citation type="submission" date="2018-09" db="EMBL/GenBank/DDBJ databases">
        <authorList>
            <person name="Wang F."/>
        </authorList>
    </citation>
    <scope>NUCLEOTIDE SEQUENCE [LARGE SCALE GENOMIC DNA]</scope>
    <source>
        <strain evidence="10 11">PLHSC7-2</strain>
    </source>
</reference>
<dbReference type="InterPro" id="IPR011658">
    <property type="entry name" value="PA14_dom"/>
</dbReference>
<dbReference type="SMART" id="SM00758">
    <property type="entry name" value="PA14"/>
    <property type="match status" value="1"/>
</dbReference>
<evidence type="ECO:0000256" key="4">
    <source>
        <dbReference type="ARBA" id="ARBA00022679"/>
    </source>
</evidence>
<dbReference type="InterPro" id="IPR050297">
    <property type="entry name" value="LipidA_mod_glycosyltrf_83"/>
</dbReference>
<dbReference type="PROSITE" id="PS51820">
    <property type="entry name" value="PA14"/>
    <property type="match status" value="1"/>
</dbReference>
<comment type="subcellular location">
    <subcellularLocation>
        <location evidence="1">Cell membrane</location>
        <topology evidence="1">Multi-pass membrane protein</topology>
    </subcellularLocation>
</comment>
<gene>
    <name evidence="10" type="ORF">D1Z90_15565</name>
</gene>
<evidence type="ECO:0000313" key="11">
    <source>
        <dbReference type="Proteomes" id="UP000283255"/>
    </source>
</evidence>
<name>A0A418YBU0_9GAMM</name>
<evidence type="ECO:0000256" key="8">
    <source>
        <dbReference type="SAM" id="Phobius"/>
    </source>
</evidence>